<evidence type="ECO:0000256" key="6">
    <source>
        <dbReference type="ARBA" id="ARBA00022679"/>
    </source>
</evidence>
<dbReference type="CDD" id="cd06445">
    <property type="entry name" value="ATase"/>
    <property type="match status" value="1"/>
</dbReference>
<evidence type="ECO:0000256" key="10">
    <source>
        <dbReference type="ARBA" id="ARBA00031621"/>
    </source>
</evidence>
<dbReference type="SUPFAM" id="SSF46767">
    <property type="entry name" value="Methylated DNA-protein cysteine methyltransferase, C-terminal domain"/>
    <property type="match status" value="1"/>
</dbReference>
<dbReference type="GO" id="GO:0045893">
    <property type="term" value="P:positive regulation of DNA-templated transcription"/>
    <property type="evidence" value="ECO:0007669"/>
    <property type="project" value="TreeGrafter"/>
</dbReference>
<evidence type="ECO:0000256" key="4">
    <source>
        <dbReference type="ARBA" id="ARBA00015377"/>
    </source>
</evidence>
<dbReference type="InterPro" id="IPR056582">
    <property type="entry name" value="EDRF1_N"/>
</dbReference>
<feature type="compositionally biased region" description="Polar residues" evidence="12">
    <location>
        <begin position="534"/>
        <end position="544"/>
    </location>
</feature>
<keyword evidence="17" id="KW-1185">Reference proteome</keyword>
<evidence type="ECO:0000256" key="12">
    <source>
        <dbReference type="SAM" id="MobiDB-lite"/>
    </source>
</evidence>
<dbReference type="PANTHER" id="PTHR15000">
    <property type="entry name" value="ERYTHROID DIFFERENTIATION-RELATED FACTOR 1"/>
    <property type="match status" value="1"/>
</dbReference>
<dbReference type="EMBL" id="LSMT01000590">
    <property type="protein sequence ID" value="PFX15963.1"/>
    <property type="molecule type" value="Genomic_DNA"/>
</dbReference>
<evidence type="ECO:0000256" key="1">
    <source>
        <dbReference type="ARBA" id="ARBA00001286"/>
    </source>
</evidence>
<dbReference type="STRING" id="50429.A0A2B4RGK5"/>
<proteinExistence type="inferred from homology"/>
<dbReference type="OrthoDB" id="419432at2759"/>
<evidence type="ECO:0000256" key="5">
    <source>
        <dbReference type="ARBA" id="ARBA00022603"/>
    </source>
</evidence>
<dbReference type="GO" id="GO:0006281">
    <property type="term" value="P:DNA repair"/>
    <property type="evidence" value="ECO:0007669"/>
    <property type="project" value="UniProtKB-KW"/>
</dbReference>
<dbReference type="InterPro" id="IPR056583">
    <property type="entry name" value="EDRF1_TPR"/>
</dbReference>
<dbReference type="InterPro" id="IPR014048">
    <property type="entry name" value="MethylDNA_cys_MeTrfase_DNA-bd"/>
</dbReference>
<comment type="catalytic activity">
    <reaction evidence="11">
        <text>a 6-O-methyl-2'-deoxyguanosine in DNA + L-cysteinyl-[protein] = S-methyl-L-cysteinyl-[protein] + a 2'-deoxyguanosine in DNA</text>
        <dbReference type="Rhea" id="RHEA:24000"/>
        <dbReference type="Rhea" id="RHEA-COMP:10131"/>
        <dbReference type="Rhea" id="RHEA-COMP:10132"/>
        <dbReference type="Rhea" id="RHEA-COMP:11367"/>
        <dbReference type="Rhea" id="RHEA-COMP:11368"/>
        <dbReference type="ChEBI" id="CHEBI:29950"/>
        <dbReference type="ChEBI" id="CHEBI:82612"/>
        <dbReference type="ChEBI" id="CHEBI:85445"/>
        <dbReference type="ChEBI" id="CHEBI:85448"/>
        <dbReference type="EC" id="2.1.1.63"/>
    </reaction>
</comment>
<feature type="compositionally biased region" description="Polar residues" evidence="12">
    <location>
        <begin position="565"/>
        <end position="575"/>
    </location>
</feature>
<dbReference type="Gene3D" id="1.10.10.10">
    <property type="entry name" value="Winged helix-like DNA-binding domain superfamily/Winged helix DNA-binding domain"/>
    <property type="match status" value="1"/>
</dbReference>
<protein>
    <recommendedName>
        <fullName evidence="4">Methylated-DNA--protein-cysteine methyltransferase</fullName>
        <ecNumber evidence="3">2.1.1.63</ecNumber>
    </recommendedName>
    <alternativeName>
        <fullName evidence="9">6-O-methylguanine-DNA methyltransferase</fullName>
    </alternativeName>
    <alternativeName>
        <fullName evidence="10">O-6-methylguanine-DNA-alkyltransferase</fullName>
    </alternativeName>
</protein>
<evidence type="ECO:0000259" key="14">
    <source>
        <dbReference type="Pfam" id="PF23723"/>
    </source>
</evidence>
<dbReference type="InterPro" id="IPR036217">
    <property type="entry name" value="MethylDNA_cys_MeTrfase_DNAb"/>
</dbReference>
<dbReference type="Gene3D" id="3.30.160.70">
    <property type="entry name" value="Methylated DNA-protein cysteine methyltransferase domain"/>
    <property type="match status" value="1"/>
</dbReference>
<keyword evidence="8" id="KW-0234">DNA repair</keyword>
<keyword evidence="6" id="KW-0808">Transferase</keyword>
<evidence type="ECO:0000313" key="17">
    <source>
        <dbReference type="Proteomes" id="UP000225706"/>
    </source>
</evidence>
<dbReference type="GO" id="GO:0003908">
    <property type="term" value="F:methylated-DNA-[protein]-cysteine S-methyltransferase activity"/>
    <property type="evidence" value="ECO:0007669"/>
    <property type="project" value="UniProtKB-EC"/>
</dbReference>
<feature type="region of interest" description="Disordered" evidence="12">
    <location>
        <begin position="534"/>
        <end position="575"/>
    </location>
</feature>
<gene>
    <name evidence="16" type="primary">Edrf1</name>
    <name evidence="16" type="ORF">AWC38_SpisGene19796</name>
</gene>
<feature type="domain" description="Methylated-DNA-[protein]-cysteine S-methyltransferase DNA binding" evidence="13">
    <location>
        <begin position="1231"/>
        <end position="1312"/>
    </location>
</feature>
<feature type="compositionally biased region" description="Low complexity" evidence="12">
    <location>
        <begin position="545"/>
        <end position="563"/>
    </location>
</feature>
<sequence>MDGNKSDKVIIPEKSVLTELQSPEGNKSKSAIGEVSSTAIVKYSAQGGLPYYNKLQQDTNLNVAPSNWLRDGRFSDLSFLKRDPVEFTSFGMAHSFVDTIGDVDVISDAENIKKLLKIPYSAKAEVSLAVHRVGPTLLLDYLDVPSLISFASEGHSDTIFRRWLYDFYCEQTGIPKDASFERKKKKKDQAKLRHIFSKFLHYSIQSDNSEGSTDSSFKTYSEASCSPLGDSCAEGDGTTYRDSDSVPGPTVFAEKGSDLFAPVIVDADSPDEPVLPQLQQDSSFQHNVLWQFEDIQMLVGSNLPIFGGGKYPAVSLRLRECGNPINVLTGLDYWLDNLMCNVPEVAMCYHLDGIVQYYDLYKTEELPNLEESNFSPKVVKDVAQNILSFMKANCTREGHTYWLFKATDSDVIKLYDLTSICQQRTDDKTENLFTVPVAMLFYRVAKNMMNQSPLSSGEQSTVRQLINNCLLLLDNETYPESLDVTKLSTPTTQQGDWIKVSKPLPSNVEERCKVALSQIVKGLSCVKKHLSESSSQGDVLNNTTDDSSSSESAPSPSQSPRSDAVSGSCSPQAVVPTNSKHLHLYKREKTPLVLRRPVRWQARTAGLLFHKASSVYHSLACTFNSNGKFGRGLKNCKLAFKCLEASQIFGVESENKKGDQMLISVQFVCGDSYLMLAKCQGNLAVHQEDYRFKSEEDVFISDAAEECISGQGEYSSSVNVSLYDAALQLATTDTKAELVVNLTRRLGNAKNELGVFYMNKAAALLHSSSEPSDKERELWQKSFSNFESGIRTFDATDDSANKALLLSNLGRLMRLCAQAVGGVETKLTGRRGEFTQEERGYFNKAFEFYNKALRCLAERKKSPEVWDTVTWELSGSYFSMGTLLQDFAPLSTYAQEQVEQEVTELMMKALRLCEPSVTGSTPHIKPRSVHQLYHRIASIHHRLASLYHNSYRNQAVDHSKKKARSLAELHYSKAVAYFDASRYPSEWIRIHLEQVAMCEYHVTTYGGSAAAIRSLQSALEHLCQTLKALEYLGTLNFSDGSECKPSKVDEGSEFPAVNWDEITTIVPILESRLTSVLKELVKANSTLKNKGKSSRDWGGLEMAKQMYSLALRSSSTSGVEDIVKKCQRIAETLKNLQKIKKQTQKLHVRYLVLGVGAYEIKADDDGITSINLKGEAIEATEENKKLDPNSRSTRHIEECITWMDAYFSNSLIQKVKVPSLNVQDYEESKPFCCKVWKILKDRVRPGETVTYGELANMAGNPKGARAVGMAMKTNPIPIIVPCHRVVKSGGDLGNYSSYNGVVTKKWLLQHEKAII</sequence>
<dbReference type="PROSITE" id="PS00374">
    <property type="entry name" value="MGMT"/>
    <property type="match status" value="1"/>
</dbReference>
<evidence type="ECO:0000256" key="7">
    <source>
        <dbReference type="ARBA" id="ARBA00022763"/>
    </source>
</evidence>
<organism evidence="16 17">
    <name type="scientific">Stylophora pistillata</name>
    <name type="common">Smooth cauliflower coral</name>
    <dbReference type="NCBI Taxonomy" id="50429"/>
    <lineage>
        <taxon>Eukaryota</taxon>
        <taxon>Metazoa</taxon>
        <taxon>Cnidaria</taxon>
        <taxon>Anthozoa</taxon>
        <taxon>Hexacorallia</taxon>
        <taxon>Scleractinia</taxon>
        <taxon>Astrocoeniina</taxon>
        <taxon>Pocilloporidae</taxon>
        <taxon>Stylophora</taxon>
    </lineage>
</organism>
<dbReference type="Pfam" id="PF01035">
    <property type="entry name" value="DNA_binding_1"/>
    <property type="match status" value="1"/>
</dbReference>
<dbReference type="Gene3D" id="1.25.40.10">
    <property type="entry name" value="Tetratricopeptide repeat domain"/>
    <property type="match status" value="1"/>
</dbReference>
<evidence type="ECO:0000256" key="11">
    <source>
        <dbReference type="ARBA" id="ARBA00049348"/>
    </source>
</evidence>
<evidence type="ECO:0000256" key="8">
    <source>
        <dbReference type="ARBA" id="ARBA00023204"/>
    </source>
</evidence>
<evidence type="ECO:0000256" key="2">
    <source>
        <dbReference type="ARBA" id="ARBA00008711"/>
    </source>
</evidence>
<evidence type="ECO:0000256" key="9">
    <source>
        <dbReference type="ARBA" id="ARBA00030795"/>
    </source>
</evidence>
<name>A0A2B4RGK5_STYPI</name>
<dbReference type="InterPro" id="IPR001497">
    <property type="entry name" value="MethylDNA_cys_MeTrfase_AS"/>
</dbReference>
<dbReference type="PANTHER" id="PTHR15000:SF1">
    <property type="entry name" value="ERYTHROID DIFFERENTIATION-RELATED FACTOR 1"/>
    <property type="match status" value="1"/>
</dbReference>
<keyword evidence="7" id="KW-0227">DNA damage</keyword>
<comment type="similarity">
    <text evidence="2">Belongs to the MGMT family.</text>
</comment>
<evidence type="ECO:0000259" key="13">
    <source>
        <dbReference type="Pfam" id="PF01035"/>
    </source>
</evidence>
<dbReference type="NCBIfam" id="TIGR00589">
    <property type="entry name" value="ogt"/>
    <property type="match status" value="1"/>
</dbReference>
<dbReference type="FunFam" id="1.10.10.10:FF:000214">
    <property type="entry name" value="Methylated-DNA--protein-cysteine methyltransferase"/>
    <property type="match status" value="1"/>
</dbReference>
<dbReference type="Pfam" id="PF23723">
    <property type="entry name" value="TPR_EDRF1"/>
    <property type="match status" value="1"/>
</dbReference>
<feature type="domain" description="EDRF1 N-terminal" evidence="15">
    <location>
        <begin position="34"/>
        <end position="481"/>
    </location>
</feature>
<dbReference type="Pfam" id="PF23788">
    <property type="entry name" value="EDRF1_N"/>
    <property type="match status" value="1"/>
</dbReference>
<reference evidence="17" key="1">
    <citation type="journal article" date="2017" name="bioRxiv">
        <title>Comparative analysis of the genomes of Stylophora pistillata and Acropora digitifera provides evidence for extensive differences between species of corals.</title>
        <authorList>
            <person name="Voolstra C.R."/>
            <person name="Li Y."/>
            <person name="Liew Y.J."/>
            <person name="Baumgarten S."/>
            <person name="Zoccola D."/>
            <person name="Flot J.-F."/>
            <person name="Tambutte S."/>
            <person name="Allemand D."/>
            <person name="Aranda M."/>
        </authorList>
    </citation>
    <scope>NUCLEOTIDE SEQUENCE [LARGE SCALE GENOMIC DNA]</scope>
</reference>
<dbReference type="Proteomes" id="UP000225706">
    <property type="component" value="Unassembled WGS sequence"/>
</dbReference>
<accession>A0A2B4RGK5</accession>
<dbReference type="InterPro" id="IPR036388">
    <property type="entry name" value="WH-like_DNA-bd_sf"/>
</dbReference>
<evidence type="ECO:0000259" key="15">
    <source>
        <dbReference type="Pfam" id="PF23788"/>
    </source>
</evidence>
<evidence type="ECO:0000256" key="3">
    <source>
        <dbReference type="ARBA" id="ARBA00011918"/>
    </source>
</evidence>
<dbReference type="InterPro" id="IPR011990">
    <property type="entry name" value="TPR-like_helical_dom_sf"/>
</dbReference>
<keyword evidence="5" id="KW-0489">Methyltransferase</keyword>
<dbReference type="GO" id="GO:0032259">
    <property type="term" value="P:methylation"/>
    <property type="evidence" value="ECO:0007669"/>
    <property type="project" value="UniProtKB-KW"/>
</dbReference>
<comment type="caution">
    <text evidence="16">The sequence shown here is derived from an EMBL/GenBank/DDBJ whole genome shotgun (WGS) entry which is preliminary data.</text>
</comment>
<evidence type="ECO:0000313" key="16">
    <source>
        <dbReference type="EMBL" id="PFX15963.1"/>
    </source>
</evidence>
<feature type="domain" description="EDRF1 TPR repeats region" evidence="14">
    <location>
        <begin position="742"/>
        <end position="1137"/>
    </location>
</feature>
<comment type="catalytic activity">
    <reaction evidence="1">
        <text>a 4-O-methyl-thymidine in DNA + L-cysteinyl-[protein] = a thymidine in DNA + S-methyl-L-cysteinyl-[protein]</text>
        <dbReference type="Rhea" id="RHEA:53428"/>
        <dbReference type="Rhea" id="RHEA-COMP:10131"/>
        <dbReference type="Rhea" id="RHEA-COMP:10132"/>
        <dbReference type="Rhea" id="RHEA-COMP:13555"/>
        <dbReference type="Rhea" id="RHEA-COMP:13556"/>
        <dbReference type="ChEBI" id="CHEBI:29950"/>
        <dbReference type="ChEBI" id="CHEBI:82612"/>
        <dbReference type="ChEBI" id="CHEBI:137386"/>
        <dbReference type="ChEBI" id="CHEBI:137387"/>
        <dbReference type="EC" id="2.1.1.63"/>
    </reaction>
</comment>
<dbReference type="EC" id="2.1.1.63" evidence="3"/>